<dbReference type="EMBL" id="LZPO01076243">
    <property type="protein sequence ID" value="OBS68029.1"/>
    <property type="molecule type" value="Genomic_DNA"/>
</dbReference>
<gene>
    <name evidence="1" type="ORF">A6R68_03430</name>
</gene>
<keyword evidence="2" id="KW-1185">Reference proteome</keyword>
<accession>A0A1A6GQ81</accession>
<organism evidence="1 2">
    <name type="scientific">Neotoma lepida</name>
    <name type="common">Desert woodrat</name>
    <dbReference type="NCBI Taxonomy" id="56216"/>
    <lineage>
        <taxon>Eukaryota</taxon>
        <taxon>Metazoa</taxon>
        <taxon>Chordata</taxon>
        <taxon>Craniata</taxon>
        <taxon>Vertebrata</taxon>
        <taxon>Euteleostomi</taxon>
        <taxon>Mammalia</taxon>
        <taxon>Eutheria</taxon>
        <taxon>Euarchontoglires</taxon>
        <taxon>Glires</taxon>
        <taxon>Rodentia</taxon>
        <taxon>Myomorpha</taxon>
        <taxon>Muroidea</taxon>
        <taxon>Cricetidae</taxon>
        <taxon>Neotominae</taxon>
        <taxon>Neotoma</taxon>
    </lineage>
</organism>
<dbReference type="Proteomes" id="UP000092124">
    <property type="component" value="Unassembled WGS sequence"/>
</dbReference>
<name>A0A1A6GQ81_NEOLE</name>
<proteinExistence type="predicted"/>
<dbReference type="AlphaFoldDB" id="A0A1A6GQ81"/>
<reference evidence="1 2" key="1">
    <citation type="submission" date="2016-06" db="EMBL/GenBank/DDBJ databases">
        <title>The Draft Genome Sequence and Annotation of the Desert Woodrat Neotoma lepida.</title>
        <authorList>
            <person name="Campbell M."/>
            <person name="Oakeson K.F."/>
            <person name="Yandell M."/>
            <person name="Halpert J.R."/>
            <person name="Dearing D."/>
        </authorList>
    </citation>
    <scope>NUCLEOTIDE SEQUENCE [LARGE SCALE GENOMIC DNA]</scope>
    <source>
        <strain evidence="1">417</strain>
        <tissue evidence="1">Liver</tissue>
    </source>
</reference>
<evidence type="ECO:0000313" key="1">
    <source>
        <dbReference type="EMBL" id="OBS68029.1"/>
    </source>
</evidence>
<comment type="caution">
    <text evidence="1">The sequence shown here is derived from an EMBL/GenBank/DDBJ whole genome shotgun (WGS) entry which is preliminary data.</text>
</comment>
<evidence type="ECO:0000313" key="2">
    <source>
        <dbReference type="Proteomes" id="UP000092124"/>
    </source>
</evidence>
<protein>
    <submittedName>
        <fullName evidence="1">Uncharacterized protein</fullName>
    </submittedName>
</protein>
<sequence length="43" mass="5252">MHPHPQIPWITSLVKEYFLNLFWLPTTYTSKLYFVLYARLLPI</sequence>